<organism evidence="16 19">
    <name type="scientific">Adineta steineri</name>
    <dbReference type="NCBI Taxonomy" id="433720"/>
    <lineage>
        <taxon>Eukaryota</taxon>
        <taxon>Metazoa</taxon>
        <taxon>Spiralia</taxon>
        <taxon>Gnathifera</taxon>
        <taxon>Rotifera</taxon>
        <taxon>Eurotatoria</taxon>
        <taxon>Bdelloidea</taxon>
        <taxon>Adinetida</taxon>
        <taxon>Adinetidae</taxon>
        <taxon>Adineta</taxon>
    </lineage>
</organism>
<protein>
    <recommendedName>
        <fullName evidence="13">Metalloprotease TIKI homolog</fullName>
        <ecNumber evidence="13">3.4.-.-</ecNumber>
    </recommendedName>
</protein>
<dbReference type="PANTHER" id="PTHR31120">
    <property type="entry name" value="METALLOPROTEASE TIKI"/>
    <property type="match status" value="1"/>
</dbReference>
<evidence type="ECO:0000256" key="15">
    <source>
        <dbReference type="SAM" id="SignalP"/>
    </source>
</evidence>
<reference evidence="16" key="1">
    <citation type="submission" date="2021-02" db="EMBL/GenBank/DDBJ databases">
        <authorList>
            <person name="Nowell W R."/>
        </authorList>
    </citation>
    <scope>NUCLEOTIDE SEQUENCE</scope>
</reference>
<evidence type="ECO:0000256" key="4">
    <source>
        <dbReference type="ARBA" id="ARBA00022670"/>
    </source>
</evidence>
<feature type="region of interest" description="Disordered" evidence="14">
    <location>
        <begin position="687"/>
        <end position="724"/>
    </location>
</feature>
<dbReference type="EMBL" id="CAJNOI010000007">
    <property type="protein sequence ID" value="CAF0763921.1"/>
    <property type="molecule type" value="Genomic_DNA"/>
</dbReference>
<feature type="region of interest" description="Disordered" evidence="14">
    <location>
        <begin position="856"/>
        <end position="885"/>
    </location>
</feature>
<dbReference type="EC" id="3.4.-.-" evidence="13"/>
<dbReference type="GO" id="GO:0004222">
    <property type="term" value="F:metalloendopeptidase activity"/>
    <property type="evidence" value="ECO:0007669"/>
    <property type="project" value="UniProtKB-UniRule"/>
</dbReference>
<dbReference type="GO" id="GO:0005886">
    <property type="term" value="C:plasma membrane"/>
    <property type="evidence" value="ECO:0007669"/>
    <property type="project" value="UniProtKB-SubCell"/>
</dbReference>
<dbReference type="InterPro" id="IPR035914">
    <property type="entry name" value="Sperma_CUB_dom_sf"/>
</dbReference>
<name>A0A813Q9P0_9BILA</name>
<evidence type="ECO:0000313" key="19">
    <source>
        <dbReference type="Proteomes" id="UP000663877"/>
    </source>
</evidence>
<gene>
    <name evidence="16" type="ORF">BJG266_LOCUS3171</name>
    <name evidence="17" type="ORF">QVE165_LOCUS16619</name>
</gene>
<evidence type="ECO:0000256" key="2">
    <source>
        <dbReference type="ARBA" id="ARBA00004479"/>
    </source>
</evidence>
<evidence type="ECO:0000256" key="12">
    <source>
        <dbReference type="ARBA" id="ARBA00023180"/>
    </source>
</evidence>
<evidence type="ECO:0000256" key="14">
    <source>
        <dbReference type="SAM" id="MobiDB-lite"/>
    </source>
</evidence>
<evidence type="ECO:0000256" key="5">
    <source>
        <dbReference type="ARBA" id="ARBA00022692"/>
    </source>
</evidence>
<comment type="subcellular location">
    <subcellularLocation>
        <location evidence="13">Cell membrane</location>
        <topology evidence="13">Single-pass type I membrane protein</topology>
    </subcellularLocation>
    <subcellularLocation>
        <location evidence="2">Membrane</location>
        <topology evidence="2">Single-pass type I membrane protein</topology>
    </subcellularLocation>
</comment>
<evidence type="ECO:0000256" key="6">
    <source>
        <dbReference type="ARBA" id="ARBA00022723"/>
    </source>
</evidence>
<evidence type="ECO:0000256" key="7">
    <source>
        <dbReference type="ARBA" id="ARBA00022729"/>
    </source>
</evidence>
<comment type="cofactor">
    <cofactor evidence="13">
        <name>Mn(2+)</name>
        <dbReference type="ChEBI" id="CHEBI:29035"/>
    </cofactor>
    <cofactor evidence="13">
        <name>Co(2+)</name>
        <dbReference type="ChEBI" id="CHEBI:48828"/>
    </cofactor>
    <text evidence="13">Divalent metal cations. Mn(2+) or Co(2+).</text>
</comment>
<keyword evidence="7 13" id="KW-0732">Signal</keyword>
<comment type="similarity">
    <text evidence="3 13">Belongs to the TIKI family.</text>
</comment>
<keyword evidence="12" id="KW-0325">Glycoprotein</keyword>
<dbReference type="Proteomes" id="UP000663832">
    <property type="component" value="Unassembled WGS sequence"/>
</dbReference>
<proteinExistence type="inferred from homology"/>
<dbReference type="Pfam" id="PF01963">
    <property type="entry name" value="TraB_PrgY_gumN"/>
    <property type="match status" value="1"/>
</dbReference>
<keyword evidence="9 13" id="KW-1133">Transmembrane helix</keyword>
<dbReference type="EMBL" id="CAJNOM010000093">
    <property type="protein sequence ID" value="CAF1032502.1"/>
    <property type="molecule type" value="Genomic_DNA"/>
</dbReference>
<evidence type="ECO:0000313" key="16">
    <source>
        <dbReference type="EMBL" id="CAF0763921.1"/>
    </source>
</evidence>
<keyword evidence="18" id="KW-1185">Reference proteome</keyword>
<keyword evidence="5 13" id="KW-0812">Transmembrane</keyword>
<evidence type="ECO:0000256" key="13">
    <source>
        <dbReference type="RuleBase" id="RU369069"/>
    </source>
</evidence>
<dbReference type="InterPro" id="IPR002816">
    <property type="entry name" value="TraB/PrgY/GumN_fam"/>
</dbReference>
<evidence type="ECO:0000256" key="11">
    <source>
        <dbReference type="ARBA" id="ARBA00023136"/>
    </source>
</evidence>
<dbReference type="InterPro" id="IPR040230">
    <property type="entry name" value="TIKI1/2-like"/>
</dbReference>
<keyword evidence="13" id="KW-1003">Cell membrane</keyword>
<keyword evidence="4 13" id="KW-0645">Protease</keyword>
<accession>A0A813Q9P0</accession>
<feature type="compositionally biased region" description="Low complexity" evidence="14">
    <location>
        <begin position="690"/>
        <end position="703"/>
    </location>
</feature>
<dbReference type="GO" id="GO:0046872">
    <property type="term" value="F:metal ion binding"/>
    <property type="evidence" value="ECO:0007669"/>
    <property type="project" value="UniProtKB-UniRule"/>
</dbReference>
<evidence type="ECO:0000313" key="18">
    <source>
        <dbReference type="Proteomes" id="UP000663832"/>
    </source>
</evidence>
<keyword evidence="11 13" id="KW-0472">Membrane</keyword>
<evidence type="ECO:0000313" key="17">
    <source>
        <dbReference type="EMBL" id="CAF1032502.1"/>
    </source>
</evidence>
<keyword evidence="8 13" id="KW-0378">Hydrolase</keyword>
<evidence type="ECO:0000256" key="3">
    <source>
        <dbReference type="ARBA" id="ARBA00008261"/>
    </source>
</evidence>
<comment type="caution">
    <text evidence="16">The sequence shown here is derived from an EMBL/GenBank/DDBJ whole genome shotgun (WGS) entry which is preliminary data.</text>
</comment>
<keyword evidence="6 13" id="KW-0479">Metal-binding</keyword>
<keyword evidence="13" id="KW-0879">Wnt signaling pathway</keyword>
<feature type="transmembrane region" description="Helical" evidence="13">
    <location>
        <begin position="608"/>
        <end position="632"/>
    </location>
</feature>
<comment type="cofactor">
    <cofactor evidence="1">
        <name>Co(2+)</name>
        <dbReference type="ChEBI" id="CHEBI:48828"/>
    </cofactor>
</comment>
<evidence type="ECO:0000256" key="9">
    <source>
        <dbReference type="ARBA" id="ARBA00022989"/>
    </source>
</evidence>
<evidence type="ECO:0000256" key="10">
    <source>
        <dbReference type="ARBA" id="ARBA00023049"/>
    </source>
</evidence>
<dbReference type="PANTHER" id="PTHR31120:SF6">
    <property type="entry name" value="METALLOPROTEASE TIKI HOMOLOG"/>
    <property type="match status" value="1"/>
</dbReference>
<evidence type="ECO:0000256" key="1">
    <source>
        <dbReference type="ARBA" id="ARBA00001941"/>
    </source>
</evidence>
<dbReference type="GO" id="GO:0006508">
    <property type="term" value="P:proteolysis"/>
    <property type="evidence" value="ECO:0007669"/>
    <property type="project" value="UniProtKB-KW"/>
</dbReference>
<dbReference type="GO" id="GO:0030178">
    <property type="term" value="P:negative regulation of Wnt signaling pathway"/>
    <property type="evidence" value="ECO:0007669"/>
    <property type="project" value="UniProtKB-UniRule"/>
</dbReference>
<dbReference type="AlphaFoldDB" id="A0A813Q9P0"/>
<dbReference type="CDD" id="cd14789">
    <property type="entry name" value="Tiki"/>
    <property type="match status" value="1"/>
</dbReference>
<dbReference type="Proteomes" id="UP000663877">
    <property type="component" value="Unassembled WGS sequence"/>
</dbReference>
<dbReference type="SUPFAM" id="SSF49854">
    <property type="entry name" value="Spermadhesin, CUB domain"/>
    <property type="match status" value="1"/>
</dbReference>
<evidence type="ECO:0000256" key="8">
    <source>
        <dbReference type="ARBA" id="ARBA00022801"/>
    </source>
</evidence>
<dbReference type="OrthoDB" id="10018325at2759"/>
<dbReference type="GO" id="GO:0016055">
    <property type="term" value="P:Wnt signaling pathway"/>
    <property type="evidence" value="ECO:0007669"/>
    <property type="project" value="UniProtKB-KW"/>
</dbReference>
<feature type="signal peptide" evidence="15">
    <location>
        <begin position="1"/>
        <end position="17"/>
    </location>
</feature>
<keyword evidence="10 13" id="KW-0482">Metalloprotease</keyword>
<sequence>MRLVILLILVNLQICTSSVLFRIKSNNRNVFINSSYLFGTLHVAQNLIWPYLSNETIRILIESDQIWLEHDFTVDEMNEHIYGCAVDKMPLEIRARIRKQTWSEFLNETNMKSNNLKQWRQWFIKKQSILNKYLWRNQTITDNILLDHRIILEGYQRGKYVGSLESIPKNCFQTENSTNGKRLSKKLKLKYQTTLSHVYNCDKINEDFLEKICRCVDTLKMRERNEQMAKQIHKLLKEDPHKKYLFAVGAAHLFGSISIVQMLQEQYNNDYLIEQINTTNPNFSYQYCTDDEIHGSLNTLNHVQNNTIDKRFINDEFRDQILGLFEYELPNRTITICPSYSLISLECPQIGSSLDHHSWKTTLPNYLISIDYIRSFPLRLGYDTRSCQPDLAHACNNYDLRYINTLCNGKPQCTDISAYQIRERSLCAFKAVTEIGFHCVPTWNLHEIETKCDICKNTSLTTNYGFIYSRNYPLKTVRMSCFTTIYARPNQKIILYFVNGELNHDQLRIESVTSDGLSILNISLNGNLTTQRLAASIYEMKITFIPSHIYSYHPTYYLLYFYTIPICSITDPCLPLPSILPTTPPILLPISTNRMRIQSVGWTRVPNIWIIIPIILAYVLLLLLIVVLALLLQRRRKQQKLSGTIGQPNISPRYLDTSGASSRVQLVTPLPPPNSNNIIHDSYLSRRRPSLSPSTHHSQPPSSFAQNTERYHRGSRSDHDLHNDNIDRIDYRHHASIPYRIRPTTINDNYRGYGTMDHTPYKSERNYHRRSIPKSFSDCDLCKRRVINEEYQQYLNEYDDNWRLKNTIERKVEPRPYRDKIKERVRERLTVRQISDGDVLPSTTTVEYSTVLPRHQRITSESNRSNGPVHHLPFEYIPNDTSNNIRTPEFKRNTSQERLATENNHPRMFNNESGTTIFTTKFYENDDNDTIHRINKRLREPREIQEMSLRMNEQQNMNKNQYYHQPRCFNENTSDI</sequence>
<feature type="chain" id="PRO_5035597052" description="Metalloprotease TIKI homolog" evidence="15">
    <location>
        <begin position="18"/>
        <end position="976"/>
    </location>
</feature>
<feature type="compositionally biased region" description="Basic and acidic residues" evidence="14">
    <location>
        <begin position="709"/>
        <end position="724"/>
    </location>
</feature>
<comment type="function">
    <text evidence="13">Metalloprotease that acts as a negative regulator of the Wnt signaling pathway.</text>
</comment>